<name>A0A249W9S2_VIBPH</name>
<dbReference type="EMBL" id="CP023248">
    <property type="protein sequence ID" value="ASZ53443.1"/>
    <property type="molecule type" value="Genomic_DNA"/>
</dbReference>
<reference evidence="1" key="1">
    <citation type="submission" date="2017-09" db="EMBL/GenBank/DDBJ databases">
        <authorList>
            <person name="Ehlers B."/>
            <person name="Leendertz F.H."/>
        </authorList>
    </citation>
    <scope>NUCLEOTIDE SEQUENCE</scope>
    <source>
        <strain evidence="1">MAVP-26</strain>
    </source>
</reference>
<dbReference type="AlphaFoldDB" id="A0A249W9S2"/>
<proteinExistence type="predicted"/>
<gene>
    <name evidence="1" type="ORF">YA91_24145</name>
</gene>
<sequence length="105" mass="12462">MVQEYYELFDVYTSHCEIELTESPFREESYLKVCEIPYEPISPHIQAFKVSRYFSDATKSFSLRSFCPKTCLSGWSRPCGAYVQKQKKNGERNCSPLSFFNRCWW</sequence>
<accession>A0A249W9S2</accession>
<protein>
    <submittedName>
        <fullName evidence="1">Uncharacterized protein</fullName>
    </submittedName>
</protein>
<evidence type="ECO:0000313" key="1">
    <source>
        <dbReference type="EMBL" id="ASZ53443.1"/>
    </source>
</evidence>
<organism evidence="1">
    <name type="scientific">Vibrio parahaemolyticus</name>
    <dbReference type="NCBI Taxonomy" id="670"/>
    <lineage>
        <taxon>Bacteria</taxon>
        <taxon>Pseudomonadati</taxon>
        <taxon>Pseudomonadota</taxon>
        <taxon>Gammaproteobacteria</taxon>
        <taxon>Vibrionales</taxon>
        <taxon>Vibrionaceae</taxon>
        <taxon>Vibrio</taxon>
    </lineage>
</organism>